<dbReference type="InterPro" id="IPR008928">
    <property type="entry name" value="6-hairpin_glycosidase_sf"/>
</dbReference>
<keyword evidence="2" id="KW-0413">Isomerase</keyword>
<dbReference type="Proteomes" id="UP001500945">
    <property type="component" value="Unassembled WGS sequence"/>
</dbReference>
<dbReference type="Gene3D" id="1.50.10.10">
    <property type="match status" value="1"/>
</dbReference>
<dbReference type="PANTHER" id="PTHR15108">
    <property type="entry name" value="N-ACYLGLUCOSAMINE-2-EPIMERASE"/>
    <property type="match status" value="1"/>
</dbReference>
<proteinExistence type="inferred from homology"/>
<dbReference type="EMBL" id="BAABGM010000022">
    <property type="protein sequence ID" value="GAA4411396.1"/>
    <property type="molecule type" value="Genomic_DNA"/>
</dbReference>
<name>A0ABP8KNR5_9MICO</name>
<evidence type="ECO:0000313" key="3">
    <source>
        <dbReference type="EMBL" id="GAA4411396.1"/>
    </source>
</evidence>
<sequence>MTEMHSVGTGSAAAPAPTTASWLDTPAHRSWLQARFADVLTFALPSILPGGGFAYQAVDGSPMPGRRPQLFLTARMAYTAAIGVRQGIPGSGELLDHAMDSLAGLHADPENGGWLTEPGTVTRKATYDHVHVGLASATALTVGHPSATALLEQVVAVVDSRLWDPSTQTLLESFAPDWSDSEDYRGANANMHGLEAFIAMGNATGDAVWHERGLAIADRLINRAARERGWLLPEHFTADWQVLPDYNREEPLHPFRPFGATFGHSLEWARFLLQLDASPLVGSPGWLLEGADALTRRALDGGWALDGRPGLVYTVDWDGTPVADVRLHWPVCEGIQTSSMLLRRTGDQHWEHWYRRLWDHAARYFIDERGAWRNELDEGMRQGDRVWPGRPDVYHCGGALTTPLEA</sequence>
<dbReference type="InterPro" id="IPR012341">
    <property type="entry name" value="6hp_glycosidase-like_sf"/>
</dbReference>
<reference evidence="4" key="1">
    <citation type="journal article" date="2019" name="Int. J. Syst. Evol. Microbiol.">
        <title>The Global Catalogue of Microorganisms (GCM) 10K type strain sequencing project: providing services to taxonomists for standard genome sequencing and annotation.</title>
        <authorList>
            <consortium name="The Broad Institute Genomics Platform"/>
            <consortium name="The Broad Institute Genome Sequencing Center for Infectious Disease"/>
            <person name="Wu L."/>
            <person name="Ma J."/>
        </authorList>
    </citation>
    <scope>NUCLEOTIDE SEQUENCE [LARGE SCALE GENOMIC DNA]</scope>
    <source>
        <strain evidence="4">JCM 17809</strain>
    </source>
</reference>
<comment type="caution">
    <text evidence="3">The sequence shown here is derived from an EMBL/GenBank/DDBJ whole genome shotgun (WGS) entry which is preliminary data.</text>
</comment>
<protein>
    <submittedName>
        <fullName evidence="3">AGE family epimerase/isomerase</fullName>
    </submittedName>
</protein>
<evidence type="ECO:0000313" key="4">
    <source>
        <dbReference type="Proteomes" id="UP001500945"/>
    </source>
</evidence>
<dbReference type="InterPro" id="IPR010819">
    <property type="entry name" value="AGE/CE"/>
</dbReference>
<accession>A0ABP8KNR5</accession>
<gene>
    <name evidence="3" type="ORF">GCM10023168_32220</name>
</gene>
<dbReference type="Pfam" id="PF07221">
    <property type="entry name" value="GlcNAc_2-epim"/>
    <property type="match status" value="1"/>
</dbReference>
<evidence type="ECO:0000256" key="1">
    <source>
        <dbReference type="ARBA" id="ARBA00008558"/>
    </source>
</evidence>
<dbReference type="SUPFAM" id="SSF48208">
    <property type="entry name" value="Six-hairpin glycosidases"/>
    <property type="match status" value="1"/>
</dbReference>
<keyword evidence="4" id="KW-1185">Reference proteome</keyword>
<evidence type="ECO:0000256" key="2">
    <source>
        <dbReference type="ARBA" id="ARBA00023235"/>
    </source>
</evidence>
<comment type="similarity">
    <text evidence="1">Belongs to the N-acylglucosamine 2-epimerase family.</text>
</comment>
<organism evidence="3 4">
    <name type="scientific">Fodinibacter luteus</name>
    <dbReference type="NCBI Taxonomy" id="552064"/>
    <lineage>
        <taxon>Bacteria</taxon>
        <taxon>Bacillati</taxon>
        <taxon>Actinomycetota</taxon>
        <taxon>Actinomycetes</taxon>
        <taxon>Micrococcales</taxon>
        <taxon>Intrasporangiaceae</taxon>
        <taxon>Fodinibacter (ex Wang et al. 2009)</taxon>
    </lineage>
</organism>